<accession>A0A259U3K3</accession>
<keyword evidence="1" id="KW-0812">Transmembrane</keyword>
<keyword evidence="1" id="KW-1133">Transmembrane helix</keyword>
<dbReference type="EMBL" id="MQWB01000001">
    <property type="protein sequence ID" value="OZC04532.1"/>
    <property type="molecule type" value="Genomic_DNA"/>
</dbReference>
<protein>
    <submittedName>
        <fullName evidence="2">ABC transporter permease</fullName>
    </submittedName>
</protein>
<dbReference type="InterPro" id="IPR030802">
    <property type="entry name" value="Permease_MalE"/>
</dbReference>
<reference evidence="2 3" key="1">
    <citation type="submission" date="2016-11" db="EMBL/GenBank/DDBJ databases">
        <title>Study of marine rhodopsin-containing bacteria.</title>
        <authorList>
            <person name="Yoshizawa S."/>
            <person name="Kumagai Y."/>
            <person name="Kogure K."/>
        </authorList>
    </citation>
    <scope>NUCLEOTIDE SEQUENCE [LARGE SCALE GENOMIC DNA]</scope>
    <source>
        <strain evidence="2 3">SG-29</strain>
    </source>
</reference>
<evidence type="ECO:0000313" key="3">
    <source>
        <dbReference type="Proteomes" id="UP000216446"/>
    </source>
</evidence>
<proteinExistence type="predicted"/>
<feature type="transmembrane region" description="Helical" evidence="1">
    <location>
        <begin position="197"/>
        <end position="214"/>
    </location>
</feature>
<gene>
    <name evidence="2" type="ORF">BSZ36_01515</name>
</gene>
<dbReference type="InParanoid" id="A0A259U3K3"/>
<feature type="transmembrane region" description="Helical" evidence="1">
    <location>
        <begin position="139"/>
        <end position="163"/>
    </location>
</feature>
<dbReference type="AlphaFoldDB" id="A0A259U3K3"/>
<evidence type="ECO:0000313" key="2">
    <source>
        <dbReference type="EMBL" id="OZC04532.1"/>
    </source>
</evidence>
<feature type="transmembrane region" description="Helical" evidence="1">
    <location>
        <begin position="46"/>
        <end position="63"/>
    </location>
</feature>
<feature type="transmembrane region" description="Helical" evidence="1">
    <location>
        <begin position="226"/>
        <end position="251"/>
    </location>
</feature>
<dbReference type="Pfam" id="PF02405">
    <property type="entry name" value="MlaE"/>
    <property type="match status" value="1"/>
</dbReference>
<evidence type="ECO:0000256" key="1">
    <source>
        <dbReference type="SAM" id="Phobius"/>
    </source>
</evidence>
<dbReference type="GO" id="GO:0043190">
    <property type="term" value="C:ATP-binding cassette (ABC) transporter complex"/>
    <property type="evidence" value="ECO:0007669"/>
    <property type="project" value="InterPro"/>
</dbReference>
<comment type="caution">
    <text evidence="2">The sequence shown here is derived from an EMBL/GenBank/DDBJ whole genome shotgun (WGS) entry which is preliminary data.</text>
</comment>
<name>A0A259U3K3_9BACT</name>
<sequence>MAASGGFFDRAGAFFSFTWRYFARVWRRPYEIKELFNQMDEVGSKSLMLTGVVGFAIGIVLAMQSRGTLARFGAESFLPSMLALSVIKEIGPVLTSLVLAGRLGAGMGAELGSMRVTEQIDALEVAALKPFHYLVITRVLACVIMFPIMTLITDVLALAGGYLEATLSGGMDIRVFIATAFDSLRIADVVSDTGKTALFGFIVGIVSCFLGYNVRGGTREVGRAAMQAVVVSSLLILVTDVIWVRISIMIFGDISNAA</sequence>
<organism evidence="2 3">
    <name type="scientific">Rubricoccus marinus</name>
    <dbReference type="NCBI Taxonomy" id="716817"/>
    <lineage>
        <taxon>Bacteria</taxon>
        <taxon>Pseudomonadati</taxon>
        <taxon>Rhodothermota</taxon>
        <taxon>Rhodothermia</taxon>
        <taxon>Rhodothermales</taxon>
        <taxon>Rubricoccaceae</taxon>
        <taxon>Rubricoccus</taxon>
    </lineage>
</organism>
<keyword evidence="3" id="KW-1185">Reference proteome</keyword>
<dbReference type="Proteomes" id="UP000216446">
    <property type="component" value="Unassembled WGS sequence"/>
</dbReference>
<keyword evidence="1" id="KW-0472">Membrane</keyword>
<dbReference type="GO" id="GO:0005548">
    <property type="term" value="F:phospholipid transporter activity"/>
    <property type="evidence" value="ECO:0007669"/>
    <property type="project" value="TreeGrafter"/>
</dbReference>
<dbReference type="PANTHER" id="PTHR30188">
    <property type="entry name" value="ABC TRANSPORTER PERMEASE PROTEIN-RELATED"/>
    <property type="match status" value="1"/>
</dbReference>